<dbReference type="Proteomes" id="UP000466848">
    <property type="component" value="Chromosome"/>
</dbReference>
<dbReference type="Gene3D" id="2.60.40.1630">
    <property type="entry name" value="bacillus anthracis domain"/>
    <property type="match status" value="1"/>
</dbReference>
<gene>
    <name evidence="3" type="ORF">Ami103574_07525</name>
</gene>
<sequence>MNKEELNRYFEQMTPGTVQKERMLQGITSCNKKEVTPLKRMTRRVTIQAAVIILLVMITATSALAVTFNWHVKLMEYFGIQPGQEAMLEEAQTAPDATLTHEGVTVTVKQTLADSKGLYVLYEMSVPKSITLKEASETALSDGTTLEERTDWGFYSLNAPIENLEGDTAMTITGHEILAQSQHHRTGIVSVTPTGKLVDGTIELVFKDLSAERVYRTAEDLKDESTVLVKGEWKLAWDFTYKDSSKIIAPNQNVEGNDVSYRVSEVSISPISSCVTVKAAANAGNLFRFPVHLNLKDGSRITYDRNSKNKRYTCVSKKEGNETVYEYQMYNRFDRLIDPEAVKSISIGDTTVLIE</sequence>
<keyword evidence="1" id="KW-0472">Membrane</keyword>
<evidence type="ECO:0000313" key="3">
    <source>
        <dbReference type="EMBL" id="QIB69180.1"/>
    </source>
</evidence>
<dbReference type="Pfam" id="PF13786">
    <property type="entry name" value="DUF4179"/>
    <property type="match status" value="1"/>
</dbReference>
<accession>A0A858BWA2</accession>
<evidence type="ECO:0000313" key="4">
    <source>
        <dbReference type="Proteomes" id="UP000466848"/>
    </source>
</evidence>
<keyword evidence="1" id="KW-0812">Transmembrane</keyword>
<evidence type="ECO:0000256" key="1">
    <source>
        <dbReference type="SAM" id="Phobius"/>
    </source>
</evidence>
<dbReference type="KEGG" id="abut:Ami103574_07525"/>
<organism evidence="3 4">
    <name type="scientific">Aminipila butyrica</name>
    <dbReference type="NCBI Taxonomy" id="433296"/>
    <lineage>
        <taxon>Bacteria</taxon>
        <taxon>Bacillati</taxon>
        <taxon>Bacillota</taxon>
        <taxon>Clostridia</taxon>
        <taxon>Peptostreptococcales</taxon>
        <taxon>Anaerovoracaceae</taxon>
        <taxon>Aminipila</taxon>
    </lineage>
</organism>
<feature type="domain" description="DUF4179" evidence="2">
    <location>
        <begin position="40"/>
        <end position="124"/>
    </location>
</feature>
<keyword evidence="1" id="KW-1133">Transmembrane helix</keyword>
<name>A0A858BWA2_9FIRM</name>
<keyword evidence="4" id="KW-1185">Reference proteome</keyword>
<dbReference type="AlphaFoldDB" id="A0A858BWA2"/>
<evidence type="ECO:0000259" key="2">
    <source>
        <dbReference type="Pfam" id="PF13786"/>
    </source>
</evidence>
<dbReference type="RefSeq" id="WP_163066206.1">
    <property type="nucleotide sequence ID" value="NZ_CP048649.1"/>
</dbReference>
<proteinExistence type="predicted"/>
<reference evidence="3 4" key="1">
    <citation type="submission" date="2020-02" db="EMBL/GenBank/DDBJ databases">
        <authorList>
            <person name="Kim Y.B."/>
            <person name="Roh S.W."/>
        </authorList>
    </citation>
    <scope>NUCLEOTIDE SEQUENCE [LARGE SCALE GENOMIC DNA]</scope>
    <source>
        <strain evidence="3 4">DSM 103574</strain>
    </source>
</reference>
<dbReference type="EMBL" id="CP048649">
    <property type="protein sequence ID" value="QIB69180.1"/>
    <property type="molecule type" value="Genomic_DNA"/>
</dbReference>
<protein>
    <submittedName>
        <fullName evidence="3">DUF4179 domain-containing protein</fullName>
    </submittedName>
</protein>
<dbReference type="InterPro" id="IPR025436">
    <property type="entry name" value="DUF4179"/>
</dbReference>
<feature type="transmembrane region" description="Helical" evidence="1">
    <location>
        <begin position="49"/>
        <end position="72"/>
    </location>
</feature>